<accession>E3LUR2</accession>
<dbReference type="EMBL" id="DS268415">
    <property type="protein sequence ID" value="EFP10971.1"/>
    <property type="molecule type" value="Genomic_DNA"/>
</dbReference>
<dbReference type="InParanoid" id="E3LUR2"/>
<organism evidence="2">
    <name type="scientific">Caenorhabditis remanei</name>
    <name type="common">Caenorhabditis vulgaris</name>
    <dbReference type="NCBI Taxonomy" id="31234"/>
    <lineage>
        <taxon>Eukaryota</taxon>
        <taxon>Metazoa</taxon>
        <taxon>Ecdysozoa</taxon>
        <taxon>Nematoda</taxon>
        <taxon>Chromadorea</taxon>
        <taxon>Rhabditida</taxon>
        <taxon>Rhabditina</taxon>
        <taxon>Rhabditomorpha</taxon>
        <taxon>Rhabditoidea</taxon>
        <taxon>Rhabditidae</taxon>
        <taxon>Peloderinae</taxon>
        <taxon>Caenorhabditis</taxon>
    </lineage>
</organism>
<dbReference type="HOGENOM" id="CLU_2087073_0_0_1"/>
<dbReference type="Proteomes" id="UP000008281">
    <property type="component" value="Unassembled WGS sequence"/>
</dbReference>
<protein>
    <submittedName>
        <fullName evidence="1">Uncharacterized protein</fullName>
    </submittedName>
</protein>
<proteinExistence type="predicted"/>
<evidence type="ECO:0000313" key="2">
    <source>
        <dbReference type="Proteomes" id="UP000008281"/>
    </source>
</evidence>
<dbReference type="AlphaFoldDB" id="E3LUR2"/>
<gene>
    <name evidence="1" type="ORF">CRE_30874</name>
</gene>
<reference evidence="1" key="1">
    <citation type="submission" date="2007-07" db="EMBL/GenBank/DDBJ databases">
        <title>PCAP assembly of the Caenorhabditis remanei genome.</title>
        <authorList>
            <consortium name="The Caenorhabditis remanei Sequencing Consortium"/>
            <person name="Wilson R.K."/>
        </authorList>
    </citation>
    <scope>NUCLEOTIDE SEQUENCE [LARGE SCALE GENOMIC DNA]</scope>
    <source>
        <strain evidence="1">PB4641</strain>
    </source>
</reference>
<sequence length="117" mass="13595">MLYVFLFFATYSHAEFIISYNNTTSASSSAISAQKLLSLNTNATPPSSQFTVKNESRFEEMHQDDEGLIDRKSIDRMVDELLAIHDKIEKAISEMRRNDYKCFDSVKYVDQEFYRSL</sequence>
<name>E3LUR2_CAERE</name>
<evidence type="ECO:0000313" key="1">
    <source>
        <dbReference type="EMBL" id="EFP10971.1"/>
    </source>
</evidence>
<keyword evidence="2" id="KW-1185">Reference proteome</keyword>